<keyword evidence="4 6" id="KW-0067">ATP-binding</keyword>
<dbReference type="PANTHER" id="PTHR42734">
    <property type="entry name" value="METAL TRANSPORT SYSTEM ATP-BINDING PROTEIN TM_0124-RELATED"/>
    <property type="match status" value="1"/>
</dbReference>
<keyword evidence="2" id="KW-0813">Transport</keyword>
<dbReference type="PANTHER" id="PTHR42734:SF17">
    <property type="entry name" value="METAL TRANSPORT SYSTEM ATP-BINDING PROTEIN TM_0124-RELATED"/>
    <property type="match status" value="1"/>
</dbReference>
<accession>A0ABT8T9K5</accession>
<comment type="similarity">
    <text evidence="1">Belongs to the ABC transporter superfamily.</text>
</comment>
<dbReference type="CDD" id="cd03235">
    <property type="entry name" value="ABC_Metallic_Cations"/>
    <property type="match status" value="1"/>
</dbReference>
<dbReference type="InterPro" id="IPR027417">
    <property type="entry name" value="P-loop_NTPase"/>
</dbReference>
<dbReference type="InterPro" id="IPR017871">
    <property type="entry name" value="ABC_transporter-like_CS"/>
</dbReference>
<dbReference type="PROSITE" id="PS50893">
    <property type="entry name" value="ABC_TRANSPORTER_2"/>
    <property type="match status" value="1"/>
</dbReference>
<dbReference type="Pfam" id="PF00005">
    <property type="entry name" value="ABC_tran"/>
    <property type="match status" value="1"/>
</dbReference>
<evidence type="ECO:0000313" key="7">
    <source>
        <dbReference type="Proteomes" id="UP001171111"/>
    </source>
</evidence>
<dbReference type="EMBL" id="JAULJQ010000005">
    <property type="protein sequence ID" value="MDO2409423.1"/>
    <property type="molecule type" value="Genomic_DNA"/>
</dbReference>
<dbReference type="InterPro" id="IPR003439">
    <property type="entry name" value="ABC_transporter-like_ATP-bd"/>
</dbReference>
<name>A0ABT8T9K5_9BACT</name>
<dbReference type="Gene3D" id="3.40.50.300">
    <property type="entry name" value="P-loop containing nucleotide triphosphate hydrolases"/>
    <property type="match status" value="1"/>
</dbReference>
<dbReference type="SUPFAM" id="SSF52540">
    <property type="entry name" value="P-loop containing nucleoside triphosphate hydrolases"/>
    <property type="match status" value="1"/>
</dbReference>
<dbReference type="SMART" id="SM00382">
    <property type="entry name" value="AAA"/>
    <property type="match status" value="1"/>
</dbReference>
<gene>
    <name evidence="6" type="ORF">Q2362_04830</name>
</gene>
<proteinExistence type="inferred from homology"/>
<evidence type="ECO:0000256" key="3">
    <source>
        <dbReference type="ARBA" id="ARBA00022741"/>
    </source>
</evidence>
<dbReference type="InterPro" id="IPR050153">
    <property type="entry name" value="Metal_Ion_Import_ABC"/>
</dbReference>
<dbReference type="Proteomes" id="UP001171111">
    <property type="component" value="Unassembled WGS sequence"/>
</dbReference>
<protein>
    <submittedName>
        <fullName evidence="6">ABC transporter ATP-binding protein</fullName>
    </submittedName>
</protein>
<reference evidence="6 7" key="1">
    <citation type="submission" date="2023-06" db="EMBL/GenBank/DDBJ databases">
        <title>Campylobacter magnum sp. nov., isolated from cecal contents of domestic pigs (Sus scrofa domesticus).</title>
        <authorList>
            <person name="Papic B."/>
            <person name="Gruntar I."/>
        </authorList>
    </citation>
    <scope>NUCLEOTIDE SEQUENCE [LARGE SCALE GENOMIC DNA]</scope>
    <source>
        <strain evidence="7">34484-21</strain>
    </source>
</reference>
<feature type="domain" description="ABC transporter" evidence="5">
    <location>
        <begin position="3"/>
        <end position="225"/>
    </location>
</feature>
<keyword evidence="3" id="KW-0547">Nucleotide-binding</keyword>
<evidence type="ECO:0000256" key="1">
    <source>
        <dbReference type="ARBA" id="ARBA00005417"/>
    </source>
</evidence>
<evidence type="ECO:0000313" key="6">
    <source>
        <dbReference type="EMBL" id="MDO2409423.1"/>
    </source>
</evidence>
<evidence type="ECO:0000256" key="4">
    <source>
        <dbReference type="ARBA" id="ARBA00022840"/>
    </source>
</evidence>
<sequence length="238" mass="26190">MQIRLNNVSFSYENSSLALENVNFEYDKKDILALIGPNGGGKSTLLRLILGLLKPSLGEVKTSATLGYVPQFSPLNTSFAPTLFDVVLMGRLGKKIFYSKEDKQIAKECIKDVGLEGLENAKITALSGGQKQRAFIARALACKAEILLLDEPTASLDPKNSAQIYELLLDLNKQGIGVILASHDTAILRFFADKIAFVNKKIHMHENKRVSVDFKELQASEHFCEVELASLACCCSHE</sequence>
<dbReference type="GO" id="GO:0005524">
    <property type="term" value="F:ATP binding"/>
    <property type="evidence" value="ECO:0007669"/>
    <property type="project" value="UniProtKB-KW"/>
</dbReference>
<keyword evidence="7" id="KW-1185">Reference proteome</keyword>
<evidence type="ECO:0000256" key="2">
    <source>
        <dbReference type="ARBA" id="ARBA00022448"/>
    </source>
</evidence>
<comment type="caution">
    <text evidence="6">The sequence shown here is derived from an EMBL/GenBank/DDBJ whole genome shotgun (WGS) entry which is preliminary data.</text>
</comment>
<organism evidence="6 7">
    <name type="scientific">Campylobacter magnus</name>
    <dbReference type="NCBI Taxonomy" id="3026462"/>
    <lineage>
        <taxon>Bacteria</taxon>
        <taxon>Pseudomonadati</taxon>
        <taxon>Campylobacterota</taxon>
        <taxon>Epsilonproteobacteria</taxon>
        <taxon>Campylobacterales</taxon>
        <taxon>Campylobacteraceae</taxon>
        <taxon>Campylobacter</taxon>
    </lineage>
</organism>
<dbReference type="InterPro" id="IPR003593">
    <property type="entry name" value="AAA+_ATPase"/>
</dbReference>
<evidence type="ECO:0000259" key="5">
    <source>
        <dbReference type="PROSITE" id="PS50893"/>
    </source>
</evidence>
<dbReference type="PROSITE" id="PS00211">
    <property type="entry name" value="ABC_TRANSPORTER_1"/>
    <property type="match status" value="1"/>
</dbReference>
<dbReference type="RefSeq" id="WP_302244296.1">
    <property type="nucleotide sequence ID" value="NZ_JAULJQ010000005.1"/>
</dbReference>